<reference evidence="2 3" key="2">
    <citation type="submission" date="2018-04" db="EMBL/GenBank/DDBJ databases">
        <title>OglaRS2 (Oryza glaberrima Reference Sequence Version 2).</title>
        <authorList>
            <person name="Zhang J."/>
            <person name="Kudrna D."/>
            <person name="Lee S."/>
            <person name="Talag J."/>
            <person name="Rajasekar S."/>
            <person name="Wing R.A."/>
        </authorList>
    </citation>
    <scope>NUCLEOTIDE SEQUENCE [LARGE SCALE GENOMIC DNA]</scope>
    <source>
        <strain evidence="2 3">cv. IRGC 96717</strain>
    </source>
</reference>
<evidence type="ECO:0000256" key="1">
    <source>
        <dbReference type="SAM" id="MobiDB-lite"/>
    </source>
</evidence>
<evidence type="ECO:0000313" key="3">
    <source>
        <dbReference type="Proteomes" id="UP000007306"/>
    </source>
</evidence>
<accession>I1R7D2</accession>
<dbReference type="Proteomes" id="UP000007306">
    <property type="component" value="Chromosome 12"/>
</dbReference>
<dbReference type="Pfam" id="PF14223">
    <property type="entry name" value="Retrotran_gag_2"/>
    <property type="match status" value="1"/>
</dbReference>
<proteinExistence type="predicted"/>
<dbReference type="Gramene" id="ORGLA12G0143800.1">
    <property type="protein sequence ID" value="ORGLA12G0143800.1"/>
    <property type="gene ID" value="ORGLA12G0143800"/>
</dbReference>
<dbReference type="OMA" id="INICVAD"/>
<feature type="compositionally biased region" description="Polar residues" evidence="1">
    <location>
        <begin position="106"/>
        <end position="119"/>
    </location>
</feature>
<keyword evidence="3" id="KW-1185">Reference proteome</keyword>
<sequence length="119" mass="13754">MIKQLVTERYHGGGVRDHILRMSNMASKLKPMDLGITDDFLVHLVMASLPKQFDNFIVNYNISPEKWKFEKLIANCVQEEERIKESNGGSINYVKDNKKKNHKSPTSKAKQSQHLLQQQ</sequence>
<dbReference type="EnsemblPlants" id="ORGLA12G0143800.1">
    <property type="protein sequence ID" value="ORGLA12G0143800.1"/>
    <property type="gene ID" value="ORGLA12G0143800"/>
</dbReference>
<dbReference type="eggNOG" id="ENOG502RY1G">
    <property type="taxonomic scope" value="Eukaryota"/>
</dbReference>
<feature type="region of interest" description="Disordered" evidence="1">
    <location>
        <begin position="87"/>
        <end position="119"/>
    </location>
</feature>
<dbReference type="AlphaFoldDB" id="I1R7D2"/>
<protein>
    <submittedName>
        <fullName evidence="2">Uncharacterized protein</fullName>
    </submittedName>
</protein>
<name>I1R7D2_ORYGL</name>
<evidence type="ECO:0000313" key="2">
    <source>
        <dbReference type="EnsemblPlants" id="ORGLA12G0143800.1"/>
    </source>
</evidence>
<organism evidence="2 3">
    <name type="scientific">Oryza glaberrima</name>
    <name type="common">African rice</name>
    <dbReference type="NCBI Taxonomy" id="4538"/>
    <lineage>
        <taxon>Eukaryota</taxon>
        <taxon>Viridiplantae</taxon>
        <taxon>Streptophyta</taxon>
        <taxon>Embryophyta</taxon>
        <taxon>Tracheophyta</taxon>
        <taxon>Spermatophyta</taxon>
        <taxon>Magnoliopsida</taxon>
        <taxon>Liliopsida</taxon>
        <taxon>Poales</taxon>
        <taxon>Poaceae</taxon>
        <taxon>BOP clade</taxon>
        <taxon>Oryzoideae</taxon>
        <taxon>Oryzeae</taxon>
        <taxon>Oryzinae</taxon>
        <taxon>Oryza</taxon>
    </lineage>
</organism>
<reference evidence="2" key="1">
    <citation type="submission" date="2015-06" db="UniProtKB">
        <authorList>
            <consortium name="EnsemblPlants"/>
        </authorList>
    </citation>
    <scope>IDENTIFICATION</scope>
</reference>
<dbReference type="HOGENOM" id="CLU_2065173_0_0_1"/>